<keyword evidence="7" id="KW-1185">Reference proteome</keyword>
<reference evidence="6 7" key="1">
    <citation type="submission" date="2024-05" db="EMBL/GenBank/DDBJ databases">
        <authorList>
            <person name="Wallberg A."/>
        </authorList>
    </citation>
    <scope>NUCLEOTIDE SEQUENCE [LARGE SCALE GENOMIC DNA]</scope>
</reference>
<dbReference type="EMBL" id="CAXKWB010000070">
    <property type="protein sequence ID" value="CAL4058953.1"/>
    <property type="molecule type" value="Genomic_DNA"/>
</dbReference>
<feature type="domain" description="Peptidase S1" evidence="5">
    <location>
        <begin position="1"/>
        <end position="109"/>
    </location>
</feature>
<accession>A0AAV2PK33</accession>
<dbReference type="InterPro" id="IPR043504">
    <property type="entry name" value="Peptidase_S1_PA_chymotrypsin"/>
</dbReference>
<dbReference type="Proteomes" id="UP001497623">
    <property type="component" value="Unassembled WGS sequence"/>
</dbReference>
<dbReference type="PANTHER" id="PTHR24276">
    <property type="entry name" value="POLYSERASE-RELATED"/>
    <property type="match status" value="1"/>
</dbReference>
<feature type="non-terminal residue" evidence="6">
    <location>
        <position position="1"/>
    </location>
</feature>
<protein>
    <recommendedName>
        <fullName evidence="5">Peptidase S1 domain-containing protein</fullName>
    </recommendedName>
</protein>
<dbReference type="InterPro" id="IPR033116">
    <property type="entry name" value="TRYPSIN_SER"/>
</dbReference>
<evidence type="ECO:0000256" key="1">
    <source>
        <dbReference type="ARBA" id="ARBA00022670"/>
    </source>
</evidence>
<evidence type="ECO:0000313" key="6">
    <source>
        <dbReference type="EMBL" id="CAL4058953.1"/>
    </source>
</evidence>
<dbReference type="InterPro" id="IPR050430">
    <property type="entry name" value="Peptidase_S1"/>
</dbReference>
<dbReference type="Gene3D" id="2.40.10.10">
    <property type="entry name" value="Trypsin-like serine proteases"/>
    <property type="match status" value="1"/>
</dbReference>
<keyword evidence="3" id="KW-0720">Serine protease</keyword>
<proteinExistence type="predicted"/>
<evidence type="ECO:0000259" key="5">
    <source>
        <dbReference type="PROSITE" id="PS50240"/>
    </source>
</evidence>
<evidence type="ECO:0000256" key="3">
    <source>
        <dbReference type="ARBA" id="ARBA00022825"/>
    </source>
</evidence>
<evidence type="ECO:0000256" key="2">
    <source>
        <dbReference type="ARBA" id="ARBA00022801"/>
    </source>
</evidence>
<dbReference type="GO" id="GO:0006508">
    <property type="term" value="P:proteolysis"/>
    <property type="evidence" value="ECO:0007669"/>
    <property type="project" value="UniProtKB-KW"/>
</dbReference>
<keyword evidence="2" id="KW-0378">Hydrolase</keyword>
<dbReference type="InterPro" id="IPR001254">
    <property type="entry name" value="Trypsin_dom"/>
</dbReference>
<dbReference type="PROSITE" id="PS50240">
    <property type="entry name" value="TRYPSIN_DOM"/>
    <property type="match status" value="1"/>
</dbReference>
<dbReference type="InterPro" id="IPR009003">
    <property type="entry name" value="Peptidase_S1_PA"/>
</dbReference>
<comment type="caution">
    <text evidence="6">The sequence shown here is derived from an EMBL/GenBank/DDBJ whole genome shotgun (WGS) entry which is preliminary data.</text>
</comment>
<name>A0AAV2PK33_MEGNR</name>
<evidence type="ECO:0000256" key="4">
    <source>
        <dbReference type="ARBA" id="ARBA00023157"/>
    </source>
</evidence>
<dbReference type="GO" id="GO:0004252">
    <property type="term" value="F:serine-type endopeptidase activity"/>
    <property type="evidence" value="ECO:0007669"/>
    <property type="project" value="InterPro"/>
</dbReference>
<dbReference type="PROSITE" id="PS00135">
    <property type="entry name" value="TRYPSIN_SER"/>
    <property type="match status" value="1"/>
</dbReference>
<evidence type="ECO:0000313" key="7">
    <source>
        <dbReference type="Proteomes" id="UP001497623"/>
    </source>
</evidence>
<keyword evidence="4" id="KW-1015">Disulfide bond</keyword>
<dbReference type="SUPFAM" id="SSF50494">
    <property type="entry name" value="Trypsin-like serine proteases"/>
    <property type="match status" value="1"/>
</dbReference>
<organism evidence="6 7">
    <name type="scientific">Meganyctiphanes norvegica</name>
    <name type="common">Northern krill</name>
    <name type="synonym">Thysanopoda norvegica</name>
    <dbReference type="NCBI Taxonomy" id="48144"/>
    <lineage>
        <taxon>Eukaryota</taxon>
        <taxon>Metazoa</taxon>
        <taxon>Ecdysozoa</taxon>
        <taxon>Arthropoda</taxon>
        <taxon>Crustacea</taxon>
        <taxon>Multicrustacea</taxon>
        <taxon>Malacostraca</taxon>
        <taxon>Eumalacostraca</taxon>
        <taxon>Eucarida</taxon>
        <taxon>Euphausiacea</taxon>
        <taxon>Euphausiidae</taxon>
        <taxon>Meganyctiphanes</taxon>
    </lineage>
</organism>
<dbReference type="PANTHER" id="PTHR24276:SF98">
    <property type="entry name" value="FI18310P1-RELATED"/>
    <property type="match status" value="1"/>
</dbReference>
<dbReference type="AlphaFoldDB" id="A0AAV2PK33"/>
<dbReference type="Pfam" id="PF00089">
    <property type="entry name" value="Trypsin"/>
    <property type="match status" value="1"/>
</dbReference>
<sequence length="115" mass="12488">DKVSQILQDVVVEVKPRNACNETYSEFGISAFEIHYPLGVIDTMLCAAGKEGEDVCRGDSGGPLVFQSSDERQLSVGVVSAGFGCGDVRFPGLYTRVDSYLEWIDLAVYGSCARR</sequence>
<gene>
    <name evidence="6" type="ORF">MNOR_LOCUS334</name>
</gene>
<keyword evidence="1" id="KW-0645">Protease</keyword>